<dbReference type="AlphaFoldDB" id="A0A382UF39"/>
<dbReference type="EMBL" id="UINC01143410">
    <property type="protein sequence ID" value="SVD32318.1"/>
    <property type="molecule type" value="Genomic_DNA"/>
</dbReference>
<name>A0A382UF39_9ZZZZ</name>
<evidence type="ECO:0000313" key="1">
    <source>
        <dbReference type="EMBL" id="SVD32318.1"/>
    </source>
</evidence>
<feature type="non-terminal residue" evidence="1">
    <location>
        <position position="28"/>
    </location>
</feature>
<proteinExistence type="predicted"/>
<organism evidence="1">
    <name type="scientific">marine metagenome</name>
    <dbReference type="NCBI Taxonomy" id="408172"/>
    <lineage>
        <taxon>unclassified sequences</taxon>
        <taxon>metagenomes</taxon>
        <taxon>ecological metagenomes</taxon>
    </lineage>
</organism>
<protein>
    <submittedName>
        <fullName evidence="1">Uncharacterized protein</fullName>
    </submittedName>
</protein>
<reference evidence="1" key="1">
    <citation type="submission" date="2018-05" db="EMBL/GenBank/DDBJ databases">
        <authorList>
            <person name="Lanie J.A."/>
            <person name="Ng W.-L."/>
            <person name="Kazmierczak K.M."/>
            <person name="Andrzejewski T.M."/>
            <person name="Davidsen T.M."/>
            <person name="Wayne K.J."/>
            <person name="Tettelin H."/>
            <person name="Glass J.I."/>
            <person name="Rusch D."/>
            <person name="Podicherti R."/>
            <person name="Tsui H.-C.T."/>
            <person name="Winkler M.E."/>
        </authorList>
    </citation>
    <scope>NUCLEOTIDE SEQUENCE</scope>
</reference>
<gene>
    <name evidence="1" type="ORF">METZ01_LOCUS385172</name>
</gene>
<sequence>MPNEEGTVMEVKFLRSWLLSFALLTVFA</sequence>
<accession>A0A382UF39</accession>